<organism evidence="1">
    <name type="scientific">freshwater metagenome</name>
    <dbReference type="NCBI Taxonomy" id="449393"/>
    <lineage>
        <taxon>unclassified sequences</taxon>
        <taxon>metagenomes</taxon>
        <taxon>ecological metagenomes</taxon>
    </lineage>
</organism>
<dbReference type="EMBL" id="CAEZVD010000097">
    <property type="protein sequence ID" value="CAB4625151.1"/>
    <property type="molecule type" value="Genomic_DNA"/>
</dbReference>
<name>A0A6J6IKS6_9ZZZZ</name>
<gene>
    <name evidence="1" type="ORF">UFOPK1909_00837</name>
</gene>
<reference evidence="1" key="1">
    <citation type="submission" date="2020-05" db="EMBL/GenBank/DDBJ databases">
        <authorList>
            <person name="Chiriac C."/>
            <person name="Salcher M."/>
            <person name="Ghai R."/>
            <person name="Kavagutti S V."/>
        </authorList>
    </citation>
    <scope>NUCLEOTIDE SEQUENCE</scope>
</reference>
<dbReference type="AlphaFoldDB" id="A0A6J6IKS6"/>
<dbReference type="PROSITE" id="PS51257">
    <property type="entry name" value="PROKAR_LIPOPROTEIN"/>
    <property type="match status" value="1"/>
</dbReference>
<accession>A0A6J6IKS6</accession>
<evidence type="ECO:0000313" key="1">
    <source>
        <dbReference type="EMBL" id="CAB4625151.1"/>
    </source>
</evidence>
<proteinExistence type="predicted"/>
<protein>
    <submittedName>
        <fullName evidence="1">Unannotated protein</fullName>
    </submittedName>
</protein>
<sequence>MRISGGKMTFRKFAAVALAASLLVGTAGCTFNSPVASRIDYAPADGSQADLENLKVRNFIYLTNGTVSALAGSIVNSSLSATTLKISYTDATLNEAKEVVFTVAAGQKLDLGFNGSEALAIDLGGKAGDIVRINVAEGSGAAVELRVPVLDGTFDFYKPIIDSLEAVK</sequence>